<evidence type="ECO:0000313" key="2">
    <source>
        <dbReference type="Proteomes" id="UP001732700"/>
    </source>
</evidence>
<name>A0ACD5WFW5_AVESA</name>
<keyword evidence="2" id="KW-1185">Reference proteome</keyword>
<evidence type="ECO:0000313" key="1">
    <source>
        <dbReference type="EnsemblPlants" id="AVESA.00010b.r2.4AG0626170.1.CDS.1"/>
    </source>
</evidence>
<accession>A0ACD5WFW5</accession>
<reference evidence="1" key="1">
    <citation type="submission" date="2021-05" db="EMBL/GenBank/DDBJ databases">
        <authorList>
            <person name="Scholz U."/>
            <person name="Mascher M."/>
            <person name="Fiebig A."/>
        </authorList>
    </citation>
    <scope>NUCLEOTIDE SEQUENCE [LARGE SCALE GENOMIC DNA]</scope>
</reference>
<reference evidence="1" key="2">
    <citation type="submission" date="2025-09" db="UniProtKB">
        <authorList>
            <consortium name="EnsemblPlants"/>
        </authorList>
    </citation>
    <scope>IDENTIFICATION</scope>
</reference>
<organism evidence="1 2">
    <name type="scientific">Avena sativa</name>
    <name type="common">Oat</name>
    <dbReference type="NCBI Taxonomy" id="4498"/>
    <lineage>
        <taxon>Eukaryota</taxon>
        <taxon>Viridiplantae</taxon>
        <taxon>Streptophyta</taxon>
        <taxon>Embryophyta</taxon>
        <taxon>Tracheophyta</taxon>
        <taxon>Spermatophyta</taxon>
        <taxon>Magnoliopsida</taxon>
        <taxon>Liliopsida</taxon>
        <taxon>Poales</taxon>
        <taxon>Poaceae</taxon>
        <taxon>BOP clade</taxon>
        <taxon>Pooideae</taxon>
        <taxon>Poodae</taxon>
        <taxon>Poeae</taxon>
        <taxon>Poeae Chloroplast Group 1 (Aveneae type)</taxon>
        <taxon>Aveninae</taxon>
        <taxon>Avena</taxon>
    </lineage>
</organism>
<sequence>MQGWGANLGATLRGQKASILLEIQELDHEADQVGLSADDWSHRYSLETSIMEIYKGKEAFWRQRSRQNWTIQGESNTAYFHAIANGRRRKCSIPCLWDEGSLLEDHREISDHIYAFYRELFSASPRSGLALGVDFCPEAARVTMEENRELTLPFLQSEVAEAIKAMKSNSAPGPDGLPVVFFQTFWEQLCPMIMRMF</sequence>
<dbReference type="EnsemblPlants" id="AVESA.00010b.r2.4AG0626170.1">
    <property type="protein sequence ID" value="AVESA.00010b.r2.4AG0626170.1.CDS.1"/>
    <property type="gene ID" value="AVESA.00010b.r2.4AG0626170"/>
</dbReference>
<protein>
    <submittedName>
        <fullName evidence="1">Uncharacterized protein</fullName>
    </submittedName>
</protein>
<proteinExistence type="predicted"/>
<dbReference type="Proteomes" id="UP001732700">
    <property type="component" value="Chromosome 4A"/>
</dbReference>